<dbReference type="AlphaFoldDB" id="A0AAD3H5I4"/>
<reference evidence="1 2" key="1">
    <citation type="journal article" date="2021" name="Sci. Rep.">
        <title>The genome of the diatom Chaetoceros tenuissimus carries an ancient integrated fragment of an extant virus.</title>
        <authorList>
            <person name="Hongo Y."/>
            <person name="Kimura K."/>
            <person name="Takaki Y."/>
            <person name="Yoshida Y."/>
            <person name="Baba S."/>
            <person name="Kobayashi G."/>
            <person name="Nagasaki K."/>
            <person name="Hano T."/>
            <person name="Tomaru Y."/>
        </authorList>
    </citation>
    <scope>NUCLEOTIDE SEQUENCE [LARGE SCALE GENOMIC DNA]</scope>
    <source>
        <strain evidence="1 2">NIES-3715</strain>
    </source>
</reference>
<dbReference type="Proteomes" id="UP001054902">
    <property type="component" value="Unassembled WGS sequence"/>
</dbReference>
<evidence type="ECO:0000313" key="1">
    <source>
        <dbReference type="EMBL" id="GFH50778.1"/>
    </source>
</evidence>
<sequence>MGETKNILDEIQAGLISDPPDVSFYMKHLNDDGKEMKNKYRFNMLESMRGSNCTESSHRGLITTFGSWVVGLQMSDCLIQEHHHRHNHNVSEMRRSGFPQLGHYDTWLVDVLQMLEERNFGHLLNPGLSNSSDYIQTPESMGTVAVHYKELADTVNGLPIDFSKVHLSKE</sequence>
<name>A0AAD3H5I4_9STRA</name>
<gene>
    <name evidence="1" type="ORF">CTEN210_07254</name>
</gene>
<keyword evidence="2" id="KW-1185">Reference proteome</keyword>
<proteinExistence type="predicted"/>
<accession>A0AAD3H5I4</accession>
<protein>
    <submittedName>
        <fullName evidence="1">Uncharacterized protein</fullName>
    </submittedName>
</protein>
<organism evidence="1 2">
    <name type="scientific">Chaetoceros tenuissimus</name>
    <dbReference type="NCBI Taxonomy" id="426638"/>
    <lineage>
        <taxon>Eukaryota</taxon>
        <taxon>Sar</taxon>
        <taxon>Stramenopiles</taxon>
        <taxon>Ochrophyta</taxon>
        <taxon>Bacillariophyta</taxon>
        <taxon>Coscinodiscophyceae</taxon>
        <taxon>Chaetocerotophycidae</taxon>
        <taxon>Chaetocerotales</taxon>
        <taxon>Chaetocerotaceae</taxon>
        <taxon>Chaetoceros</taxon>
    </lineage>
</organism>
<dbReference type="EMBL" id="BLLK01000040">
    <property type="protein sequence ID" value="GFH50778.1"/>
    <property type="molecule type" value="Genomic_DNA"/>
</dbReference>
<comment type="caution">
    <text evidence="1">The sequence shown here is derived from an EMBL/GenBank/DDBJ whole genome shotgun (WGS) entry which is preliminary data.</text>
</comment>
<evidence type="ECO:0000313" key="2">
    <source>
        <dbReference type="Proteomes" id="UP001054902"/>
    </source>
</evidence>